<evidence type="ECO:0000256" key="3">
    <source>
        <dbReference type="ARBA" id="ARBA00022729"/>
    </source>
</evidence>
<evidence type="ECO:0000259" key="4">
    <source>
        <dbReference type="Pfam" id="PF00496"/>
    </source>
</evidence>
<dbReference type="EMBL" id="JAUFPN010000059">
    <property type="protein sequence ID" value="MDN3564018.1"/>
    <property type="molecule type" value="Genomic_DNA"/>
</dbReference>
<evidence type="ECO:0000256" key="2">
    <source>
        <dbReference type="ARBA" id="ARBA00005695"/>
    </source>
</evidence>
<dbReference type="SUPFAM" id="SSF53850">
    <property type="entry name" value="Periplasmic binding protein-like II"/>
    <property type="match status" value="1"/>
</dbReference>
<dbReference type="InterPro" id="IPR030678">
    <property type="entry name" value="Peptide/Ni-bd"/>
</dbReference>
<reference evidence="6" key="1">
    <citation type="journal article" date="2019" name="Int. J. Syst. Evol. Microbiol.">
        <title>The Global Catalogue of Microorganisms (GCM) 10K type strain sequencing project: providing services to taxonomists for standard genome sequencing and annotation.</title>
        <authorList>
            <consortium name="The Broad Institute Genomics Platform"/>
            <consortium name="The Broad Institute Genome Sequencing Center for Infectious Disease"/>
            <person name="Wu L."/>
            <person name="Ma J."/>
        </authorList>
    </citation>
    <scope>NUCLEOTIDE SEQUENCE [LARGE SCALE GENOMIC DNA]</scope>
    <source>
        <strain evidence="6">CECT 7131</strain>
    </source>
</reference>
<dbReference type="Pfam" id="PF00496">
    <property type="entry name" value="SBP_bac_5"/>
    <property type="match status" value="1"/>
</dbReference>
<keyword evidence="6" id="KW-1185">Reference proteome</keyword>
<accession>A0ABT8A2X8</accession>
<dbReference type="Gene3D" id="3.40.190.10">
    <property type="entry name" value="Periplasmic binding protein-like II"/>
    <property type="match status" value="1"/>
</dbReference>
<dbReference type="CDD" id="cd08515">
    <property type="entry name" value="PBP2_NikA_DppA_OppA_like_10"/>
    <property type="match status" value="1"/>
</dbReference>
<evidence type="ECO:0000313" key="5">
    <source>
        <dbReference type="EMBL" id="MDN3564018.1"/>
    </source>
</evidence>
<proteinExistence type="inferred from homology"/>
<name>A0ABT8A2X8_9PROT</name>
<dbReference type="InterPro" id="IPR000914">
    <property type="entry name" value="SBP_5_dom"/>
</dbReference>
<organism evidence="5 6">
    <name type="scientific">Paeniroseomonas aquatica</name>
    <dbReference type="NCBI Taxonomy" id="373043"/>
    <lineage>
        <taxon>Bacteria</taxon>
        <taxon>Pseudomonadati</taxon>
        <taxon>Pseudomonadota</taxon>
        <taxon>Alphaproteobacteria</taxon>
        <taxon>Acetobacterales</taxon>
        <taxon>Acetobacteraceae</taxon>
        <taxon>Paeniroseomonas</taxon>
    </lineage>
</organism>
<feature type="domain" description="Solute-binding protein family 5" evidence="4">
    <location>
        <begin position="73"/>
        <end position="428"/>
    </location>
</feature>
<evidence type="ECO:0000256" key="1">
    <source>
        <dbReference type="ARBA" id="ARBA00004418"/>
    </source>
</evidence>
<dbReference type="RefSeq" id="WP_290315808.1">
    <property type="nucleotide sequence ID" value="NZ_JAUFPN010000059.1"/>
</dbReference>
<evidence type="ECO:0000313" key="6">
    <source>
        <dbReference type="Proteomes" id="UP001529369"/>
    </source>
</evidence>
<dbReference type="PANTHER" id="PTHR30290">
    <property type="entry name" value="PERIPLASMIC BINDING COMPONENT OF ABC TRANSPORTER"/>
    <property type="match status" value="1"/>
</dbReference>
<protein>
    <submittedName>
        <fullName evidence="5">ABC transporter substrate-binding protein</fullName>
    </submittedName>
</protein>
<gene>
    <name evidence="5" type="ORF">QWZ14_06460</name>
</gene>
<dbReference type="Proteomes" id="UP001529369">
    <property type="component" value="Unassembled WGS sequence"/>
</dbReference>
<dbReference type="Gene3D" id="3.10.105.10">
    <property type="entry name" value="Dipeptide-binding Protein, Domain 3"/>
    <property type="match status" value="1"/>
</dbReference>
<sequence>MLRRDMLLAGAGTAAGLALGQQAAAQKAQDTLRIVDRFALPNIDPYYNSLRTGLVQAHQAWDTLVHRDPETFELKPLLATEWRWVDPKQLEFTLRRGVKFHDGSAFSADDVVYTLNLASNPESRVATPSNFSWIANAEKIDDFKVRVNLKQPTPAALEYFALVIPIYPAAYRQRVGPEAYTKAPVGSGPYRITKFEPGASVEYERFEEYWAGSPKGRPAIRRLHVRFVPDATTEMTELLSGRADWVWNVNPDQYENINRLPMVQAVRQESMRIGYLSIDAAGRSGSGNPLTNLKVRQAIWHAIDRETIATRLITGGSRVPAAPCYPSQFGCDAAAAVLYDYNPAKARALLAEAGFAAGFEMELVSYVTPQWTASVQSYLGAVGIRAKVNQMQVAAAVQRAWEGRNPLYMGSWGSYSINDVSAVLPVMFGGGSEDYTRDPELQKLILEGGATTDEATRKTAYSAAIRRITENAYWLPLHTYVTIYGFSRQLDFRPYRDELPRFYLAKWK</sequence>
<dbReference type="InterPro" id="IPR039424">
    <property type="entry name" value="SBP_5"/>
</dbReference>
<keyword evidence="3" id="KW-0732">Signal</keyword>
<dbReference type="PANTHER" id="PTHR30290:SF38">
    <property type="entry name" value="D,D-DIPEPTIDE-BINDING PERIPLASMIC PROTEIN DDPA-RELATED"/>
    <property type="match status" value="1"/>
</dbReference>
<comment type="subcellular location">
    <subcellularLocation>
        <location evidence="1">Periplasm</location>
    </subcellularLocation>
</comment>
<comment type="similarity">
    <text evidence="2">Belongs to the bacterial solute-binding protein 5 family.</text>
</comment>
<comment type="caution">
    <text evidence="5">The sequence shown here is derived from an EMBL/GenBank/DDBJ whole genome shotgun (WGS) entry which is preliminary data.</text>
</comment>
<dbReference type="PIRSF" id="PIRSF002741">
    <property type="entry name" value="MppA"/>
    <property type="match status" value="1"/>
</dbReference>